<dbReference type="SUPFAM" id="SSF52490">
    <property type="entry name" value="Tubulin nucleotide-binding domain-like"/>
    <property type="match status" value="1"/>
</dbReference>
<keyword evidence="4 8" id="KW-0132">Cell division</keyword>
<gene>
    <name evidence="4" type="primary">ftsZ</name>
    <name evidence="8" type="ORF">COS33_01365</name>
</gene>
<dbReference type="Gene3D" id="3.40.50.1440">
    <property type="entry name" value="Tubulin/FtsZ, GTPase domain"/>
    <property type="match status" value="1"/>
</dbReference>
<comment type="caution">
    <text evidence="8">The sequence shown here is derived from an EMBL/GenBank/DDBJ whole genome shotgun (WGS) entry which is preliminary data.</text>
</comment>
<sequence>MAKRSKKSKNINLAKIRIVGVGGAGGNAVTRMSDEFPRGTDSVVINTDVQDLNFCIARKKVYIGKNLTKGLGTGMNPDLGRQAAEENQAEIAEALSGADMVFLTAGFGGGTGTGALPIVAEIAKDLGILTVAIVTKPFVFEGFERRRIAEEGIARIKDKVDTLITIPNDRIFSVINQNTPLIKAFEAVDEILKNSVIGVADLITTTGIINVDFADVKAIIQNAGSAIIGIGYSTGAERATTAAHLAINSPLLEISIDGAKRILFSVAGHRDLKMSEINDVARMIAEHANSSAKIIFGAHHDRKLKKGQLKVTLIAADFNGDVVKSSNNGILPNLFISEEIVSKIETSTINSVKDVKKKEKEEIISEEKSENWDDVYDIPAFLRKKKR</sequence>
<dbReference type="GO" id="GO:0000917">
    <property type="term" value="P:division septum assembly"/>
    <property type="evidence" value="ECO:0007669"/>
    <property type="project" value="UniProtKB-KW"/>
</dbReference>
<comment type="subcellular location">
    <subcellularLocation>
        <location evidence="4">Cytoplasm</location>
    </subcellularLocation>
    <text evidence="4">Assembles at midcell at the inner surface of the cytoplasmic membrane.</text>
</comment>
<feature type="domain" description="Tubulin/FtsZ 2-layer sandwich" evidence="7">
    <location>
        <begin position="209"/>
        <end position="327"/>
    </location>
</feature>
<keyword evidence="4" id="KW-0131">Cell cycle</keyword>
<dbReference type="EMBL" id="PEUH01000030">
    <property type="protein sequence ID" value="PIV31785.1"/>
    <property type="molecule type" value="Genomic_DNA"/>
</dbReference>
<feature type="binding site" evidence="4">
    <location>
        <position position="141"/>
    </location>
    <ligand>
        <name>GTP</name>
        <dbReference type="ChEBI" id="CHEBI:37565"/>
    </ligand>
</feature>
<dbReference type="GO" id="GO:0003924">
    <property type="term" value="F:GTPase activity"/>
    <property type="evidence" value="ECO:0007669"/>
    <property type="project" value="UniProtKB-UniRule"/>
</dbReference>
<evidence type="ECO:0000256" key="1">
    <source>
        <dbReference type="ARBA" id="ARBA00009690"/>
    </source>
</evidence>
<dbReference type="FunFam" id="3.40.50.1440:FF:000001">
    <property type="entry name" value="Cell division protein FtsZ"/>
    <property type="match status" value="1"/>
</dbReference>
<dbReference type="InterPro" id="IPR045061">
    <property type="entry name" value="FtsZ/CetZ"/>
</dbReference>
<keyword evidence="3 4" id="KW-0342">GTP-binding</keyword>
<dbReference type="InterPro" id="IPR018316">
    <property type="entry name" value="Tubulin/FtsZ_2-layer-sand-dom"/>
</dbReference>
<keyword evidence="4" id="KW-0717">Septation</keyword>
<keyword evidence="4" id="KW-0963">Cytoplasm</keyword>
<dbReference type="InterPro" id="IPR000158">
    <property type="entry name" value="Cell_div_FtsZ"/>
</dbReference>
<evidence type="ECO:0000256" key="2">
    <source>
        <dbReference type="ARBA" id="ARBA00022741"/>
    </source>
</evidence>
<comment type="similarity">
    <text evidence="1 4">Belongs to the FtsZ family.</text>
</comment>
<feature type="binding site" evidence="4">
    <location>
        <begin position="110"/>
        <end position="112"/>
    </location>
    <ligand>
        <name>GTP</name>
        <dbReference type="ChEBI" id="CHEBI:37565"/>
    </ligand>
</feature>
<name>A0A2M7CQ70_9BACT</name>
<dbReference type="GO" id="GO:0005525">
    <property type="term" value="F:GTP binding"/>
    <property type="evidence" value="ECO:0007669"/>
    <property type="project" value="UniProtKB-UniRule"/>
</dbReference>
<evidence type="ECO:0000256" key="3">
    <source>
        <dbReference type="ARBA" id="ARBA00023134"/>
    </source>
</evidence>
<dbReference type="InterPro" id="IPR024757">
    <property type="entry name" value="FtsZ_C"/>
</dbReference>
<keyword evidence="2 4" id="KW-0547">Nucleotide-binding</keyword>
<comment type="subunit">
    <text evidence="4">Homodimer. Polymerizes to form a dynamic ring structure in a strictly GTP-dependent manner. Interacts directly with several other division proteins.</text>
</comment>
<dbReference type="GO" id="GO:0043093">
    <property type="term" value="P:FtsZ-dependent cytokinesis"/>
    <property type="evidence" value="ECO:0007669"/>
    <property type="project" value="UniProtKB-UniRule"/>
</dbReference>
<dbReference type="CDD" id="cd02201">
    <property type="entry name" value="FtsZ_type1"/>
    <property type="match status" value="1"/>
</dbReference>
<dbReference type="Pfam" id="PF12327">
    <property type="entry name" value="FtsZ_C"/>
    <property type="match status" value="1"/>
</dbReference>
<dbReference type="Pfam" id="PF00091">
    <property type="entry name" value="Tubulin"/>
    <property type="match status" value="1"/>
</dbReference>
<dbReference type="InterPro" id="IPR003008">
    <property type="entry name" value="Tubulin_FtsZ_GTPase"/>
</dbReference>
<evidence type="ECO:0000313" key="9">
    <source>
        <dbReference type="Proteomes" id="UP000230595"/>
    </source>
</evidence>
<dbReference type="PRINTS" id="PR00423">
    <property type="entry name" value="CELLDVISFTSZ"/>
</dbReference>
<dbReference type="SMART" id="SM00864">
    <property type="entry name" value="Tubulin"/>
    <property type="match status" value="1"/>
</dbReference>
<evidence type="ECO:0000256" key="5">
    <source>
        <dbReference type="NCBIfam" id="TIGR00065"/>
    </source>
</evidence>
<accession>A0A2M7CQ70</accession>
<dbReference type="InterPro" id="IPR037103">
    <property type="entry name" value="Tubulin/FtsZ-like_C"/>
</dbReference>
<dbReference type="PANTHER" id="PTHR30314">
    <property type="entry name" value="CELL DIVISION PROTEIN FTSZ-RELATED"/>
    <property type="match status" value="1"/>
</dbReference>
<comment type="function">
    <text evidence="4">Essential cell division protein that forms a contractile ring structure (Z ring) at the future cell division site. The regulation of the ring assembly controls the timing and the location of cell division. One of the functions of the FtsZ ring is to recruit other cell division proteins to the septum to produce a new cell wall between the dividing cells. Binds GTP and shows GTPase activity.</text>
</comment>
<reference evidence="9" key="1">
    <citation type="submission" date="2017-09" db="EMBL/GenBank/DDBJ databases">
        <title>Depth-based differentiation of microbial function through sediment-hosted aquifers and enrichment of novel symbionts in the deep terrestrial subsurface.</title>
        <authorList>
            <person name="Probst A.J."/>
            <person name="Ladd B."/>
            <person name="Jarett J.K."/>
            <person name="Geller-Mcgrath D.E."/>
            <person name="Sieber C.M.K."/>
            <person name="Emerson J.B."/>
            <person name="Anantharaman K."/>
            <person name="Thomas B.C."/>
            <person name="Malmstrom R."/>
            <person name="Stieglmeier M."/>
            <person name="Klingl A."/>
            <person name="Woyke T."/>
            <person name="Ryan C.M."/>
            <person name="Banfield J.F."/>
        </authorList>
    </citation>
    <scope>NUCLEOTIDE SEQUENCE [LARGE SCALE GENOMIC DNA]</scope>
</reference>
<dbReference type="SUPFAM" id="SSF55307">
    <property type="entry name" value="Tubulin C-terminal domain-like"/>
    <property type="match status" value="1"/>
</dbReference>
<dbReference type="Proteomes" id="UP000230595">
    <property type="component" value="Unassembled WGS sequence"/>
</dbReference>
<dbReference type="SMART" id="SM00865">
    <property type="entry name" value="Tubulin_C"/>
    <property type="match status" value="1"/>
</dbReference>
<dbReference type="AlphaFoldDB" id="A0A2M7CQ70"/>
<dbReference type="PANTHER" id="PTHR30314:SF3">
    <property type="entry name" value="MITOCHONDRIAL DIVISION PROTEIN FSZA"/>
    <property type="match status" value="1"/>
</dbReference>
<evidence type="ECO:0000256" key="4">
    <source>
        <dbReference type="HAMAP-Rule" id="MF_00909"/>
    </source>
</evidence>
<dbReference type="InterPro" id="IPR008280">
    <property type="entry name" value="Tub_FtsZ_C"/>
</dbReference>
<evidence type="ECO:0000259" key="7">
    <source>
        <dbReference type="SMART" id="SM00865"/>
    </source>
</evidence>
<evidence type="ECO:0000313" key="8">
    <source>
        <dbReference type="EMBL" id="PIV31785.1"/>
    </source>
</evidence>
<dbReference type="GO" id="GO:0032153">
    <property type="term" value="C:cell division site"/>
    <property type="evidence" value="ECO:0007669"/>
    <property type="project" value="UniProtKB-UniRule"/>
</dbReference>
<dbReference type="HAMAP" id="MF_00909">
    <property type="entry name" value="FtsZ"/>
    <property type="match status" value="1"/>
</dbReference>
<feature type="domain" description="Tubulin/FtsZ GTPase" evidence="6">
    <location>
        <begin position="15"/>
        <end position="207"/>
    </location>
</feature>
<dbReference type="GO" id="GO:0005737">
    <property type="term" value="C:cytoplasm"/>
    <property type="evidence" value="ECO:0007669"/>
    <property type="project" value="UniProtKB-SubCell"/>
</dbReference>
<proteinExistence type="inferred from homology"/>
<feature type="binding site" evidence="4">
    <location>
        <position position="189"/>
    </location>
    <ligand>
        <name>GTP</name>
        <dbReference type="ChEBI" id="CHEBI:37565"/>
    </ligand>
</feature>
<dbReference type="NCBIfam" id="TIGR00065">
    <property type="entry name" value="ftsZ"/>
    <property type="match status" value="1"/>
</dbReference>
<dbReference type="GO" id="GO:0051258">
    <property type="term" value="P:protein polymerization"/>
    <property type="evidence" value="ECO:0007669"/>
    <property type="project" value="UniProtKB-UniRule"/>
</dbReference>
<feature type="binding site" evidence="4">
    <location>
        <position position="145"/>
    </location>
    <ligand>
        <name>GTP</name>
        <dbReference type="ChEBI" id="CHEBI:37565"/>
    </ligand>
</feature>
<protein>
    <recommendedName>
        <fullName evidence="4 5">Cell division protein FtsZ</fullName>
    </recommendedName>
</protein>
<evidence type="ECO:0000259" key="6">
    <source>
        <dbReference type="SMART" id="SM00864"/>
    </source>
</evidence>
<dbReference type="InterPro" id="IPR036525">
    <property type="entry name" value="Tubulin/FtsZ_GTPase_sf"/>
</dbReference>
<feature type="binding site" evidence="4">
    <location>
        <begin position="23"/>
        <end position="27"/>
    </location>
    <ligand>
        <name>GTP</name>
        <dbReference type="ChEBI" id="CHEBI:37565"/>
    </ligand>
</feature>
<organism evidence="8 9">
    <name type="scientific">Candidatus Wolfebacteria bacterium CG02_land_8_20_14_3_00_37_12</name>
    <dbReference type="NCBI Taxonomy" id="1975066"/>
    <lineage>
        <taxon>Bacteria</taxon>
        <taxon>Candidatus Wolfeibacteriota</taxon>
    </lineage>
</organism>
<dbReference type="Gene3D" id="3.30.1330.20">
    <property type="entry name" value="Tubulin/FtsZ, C-terminal domain"/>
    <property type="match status" value="1"/>
</dbReference>